<keyword evidence="4" id="KW-0547">Nucleotide-binding</keyword>
<dbReference type="AlphaFoldDB" id="A0A7K0K1P4"/>
<evidence type="ECO:0000256" key="3">
    <source>
        <dbReference type="ARBA" id="ARBA00022722"/>
    </source>
</evidence>
<dbReference type="InterPro" id="IPR051813">
    <property type="entry name" value="HepT_RNase_toxin"/>
</dbReference>
<dbReference type="GO" id="GO:0016787">
    <property type="term" value="F:hydrolase activity"/>
    <property type="evidence" value="ECO:0007669"/>
    <property type="project" value="UniProtKB-KW"/>
</dbReference>
<comment type="caution">
    <text evidence="6">The sequence shown here is derived from an EMBL/GenBank/DDBJ whole genome shotgun (WGS) entry which is preliminary data.</text>
</comment>
<proteinExistence type="predicted"/>
<evidence type="ECO:0000256" key="5">
    <source>
        <dbReference type="ARBA" id="ARBA00022801"/>
    </source>
</evidence>
<dbReference type="PANTHER" id="PTHR34139">
    <property type="entry name" value="UPF0331 PROTEIN MJ0127"/>
    <property type="match status" value="1"/>
</dbReference>
<dbReference type="EMBL" id="VUMY01000005">
    <property type="protein sequence ID" value="MST49339.1"/>
    <property type="molecule type" value="Genomic_DNA"/>
</dbReference>
<gene>
    <name evidence="6" type="ORF">FYJ63_03670</name>
</gene>
<dbReference type="PANTHER" id="PTHR34139:SF1">
    <property type="entry name" value="RNASE MJ1380-RELATED"/>
    <property type="match status" value="1"/>
</dbReference>
<accession>A0A7K0K1P4</accession>
<protein>
    <submittedName>
        <fullName evidence="6">DUF86 domain-containing protein</fullName>
    </submittedName>
</protein>
<sequence length="140" mass="16569">MNREEYRVQHRFPKSVNPYRQEVLRKLVNDVLRETDDAAERFESFADFCADTGEGRRLRREAERMVEITAEATGHFHSGFKRLHPEIAWRDIYAMRNAISHEYGDIDVKELWETVTLDFPELAAFLREVSIPEAIHPEDY</sequence>
<dbReference type="GO" id="GO:0110001">
    <property type="term" value="C:toxin-antitoxin complex"/>
    <property type="evidence" value="ECO:0007669"/>
    <property type="project" value="InterPro"/>
</dbReference>
<evidence type="ECO:0000313" key="7">
    <source>
        <dbReference type="Proteomes" id="UP000442535"/>
    </source>
</evidence>
<keyword evidence="5" id="KW-0378">Hydrolase</keyword>
<dbReference type="Proteomes" id="UP000442535">
    <property type="component" value="Unassembled WGS sequence"/>
</dbReference>
<keyword evidence="7" id="KW-1185">Reference proteome</keyword>
<evidence type="ECO:0000256" key="2">
    <source>
        <dbReference type="ARBA" id="ARBA00022649"/>
    </source>
</evidence>
<dbReference type="GO" id="GO:0004540">
    <property type="term" value="F:RNA nuclease activity"/>
    <property type="evidence" value="ECO:0007669"/>
    <property type="project" value="InterPro"/>
</dbReference>
<dbReference type="InterPro" id="IPR008201">
    <property type="entry name" value="HepT-like"/>
</dbReference>
<keyword evidence="1" id="KW-0597">Phosphoprotein</keyword>
<keyword evidence="3" id="KW-0540">Nuclease</keyword>
<organism evidence="6 7">
    <name type="scientific">Mobiluncus porci</name>
    <dbReference type="NCBI Taxonomy" id="2652278"/>
    <lineage>
        <taxon>Bacteria</taxon>
        <taxon>Bacillati</taxon>
        <taxon>Actinomycetota</taxon>
        <taxon>Actinomycetes</taxon>
        <taxon>Actinomycetales</taxon>
        <taxon>Actinomycetaceae</taxon>
        <taxon>Mobiluncus</taxon>
    </lineage>
</organism>
<keyword evidence="2" id="KW-1277">Toxin-antitoxin system</keyword>
<dbReference type="Pfam" id="PF01934">
    <property type="entry name" value="HepT-like"/>
    <property type="match status" value="1"/>
</dbReference>
<name>A0A7K0K1P4_9ACTO</name>
<evidence type="ECO:0000256" key="1">
    <source>
        <dbReference type="ARBA" id="ARBA00022553"/>
    </source>
</evidence>
<reference evidence="6 7" key="1">
    <citation type="submission" date="2019-08" db="EMBL/GenBank/DDBJ databases">
        <title>In-depth cultivation of the pig gut microbiome towards novel bacterial diversity and tailored functional studies.</title>
        <authorList>
            <person name="Wylensek D."/>
            <person name="Hitch T.C.A."/>
            <person name="Clavel T."/>
        </authorList>
    </citation>
    <scope>NUCLEOTIDE SEQUENCE [LARGE SCALE GENOMIC DNA]</scope>
    <source>
        <strain evidence="6 7">RF-GAM-744-WT-7</strain>
    </source>
</reference>
<dbReference type="RefSeq" id="WP_154543887.1">
    <property type="nucleotide sequence ID" value="NZ_JAXFVG010000019.1"/>
</dbReference>
<evidence type="ECO:0000256" key="4">
    <source>
        <dbReference type="ARBA" id="ARBA00022741"/>
    </source>
</evidence>
<dbReference type="GO" id="GO:0000166">
    <property type="term" value="F:nucleotide binding"/>
    <property type="evidence" value="ECO:0007669"/>
    <property type="project" value="UniProtKB-KW"/>
</dbReference>
<evidence type="ECO:0000313" key="6">
    <source>
        <dbReference type="EMBL" id="MST49339.1"/>
    </source>
</evidence>